<dbReference type="Gene3D" id="3.40.50.300">
    <property type="entry name" value="P-loop containing nucleotide triphosphate hydrolases"/>
    <property type="match status" value="1"/>
</dbReference>
<accession>A0AA39S4G1</accession>
<dbReference type="AlphaFoldDB" id="A0AA39S4G1"/>
<keyword evidence="2" id="KW-1185">Reference proteome</keyword>
<reference evidence="1" key="1">
    <citation type="journal article" date="2022" name="Plant J.">
        <title>Strategies of tolerance reflected in two North American maple genomes.</title>
        <authorList>
            <person name="McEvoy S.L."/>
            <person name="Sezen U.U."/>
            <person name="Trouern-Trend A."/>
            <person name="McMahon S.M."/>
            <person name="Schaberg P.G."/>
            <person name="Yang J."/>
            <person name="Wegrzyn J.L."/>
            <person name="Swenson N.G."/>
        </authorList>
    </citation>
    <scope>NUCLEOTIDE SEQUENCE</scope>
    <source>
        <strain evidence="1">NS2018</strain>
    </source>
</reference>
<sequence length="96" mass="10461">MVLTPTRELCIQVEDQAKLLGKDLPFKTALVVGGDAMAGKIYCIQQGVELINEMALHLPFDSCLDDQLRRRVLLCVPPVVGSAYGRECNAAAAKME</sequence>
<evidence type="ECO:0000313" key="2">
    <source>
        <dbReference type="Proteomes" id="UP001168877"/>
    </source>
</evidence>
<name>A0AA39S4G1_ACESA</name>
<protein>
    <submittedName>
        <fullName evidence="1">Uncharacterized protein</fullName>
    </submittedName>
</protein>
<proteinExistence type="predicted"/>
<reference evidence="1" key="2">
    <citation type="submission" date="2023-06" db="EMBL/GenBank/DDBJ databases">
        <authorList>
            <person name="Swenson N.G."/>
            <person name="Wegrzyn J.L."/>
            <person name="Mcevoy S.L."/>
        </authorList>
    </citation>
    <scope>NUCLEOTIDE SEQUENCE</scope>
    <source>
        <strain evidence="1">NS2018</strain>
        <tissue evidence="1">Leaf</tissue>
    </source>
</reference>
<evidence type="ECO:0000313" key="1">
    <source>
        <dbReference type="EMBL" id="KAK0590296.1"/>
    </source>
</evidence>
<dbReference type="SUPFAM" id="SSF52540">
    <property type="entry name" value="P-loop containing nucleoside triphosphate hydrolases"/>
    <property type="match status" value="1"/>
</dbReference>
<comment type="caution">
    <text evidence="1">The sequence shown here is derived from an EMBL/GenBank/DDBJ whole genome shotgun (WGS) entry which is preliminary data.</text>
</comment>
<gene>
    <name evidence="1" type="ORF">LWI29_025113</name>
</gene>
<organism evidence="1 2">
    <name type="scientific">Acer saccharum</name>
    <name type="common">Sugar maple</name>
    <dbReference type="NCBI Taxonomy" id="4024"/>
    <lineage>
        <taxon>Eukaryota</taxon>
        <taxon>Viridiplantae</taxon>
        <taxon>Streptophyta</taxon>
        <taxon>Embryophyta</taxon>
        <taxon>Tracheophyta</taxon>
        <taxon>Spermatophyta</taxon>
        <taxon>Magnoliopsida</taxon>
        <taxon>eudicotyledons</taxon>
        <taxon>Gunneridae</taxon>
        <taxon>Pentapetalae</taxon>
        <taxon>rosids</taxon>
        <taxon>malvids</taxon>
        <taxon>Sapindales</taxon>
        <taxon>Sapindaceae</taxon>
        <taxon>Hippocastanoideae</taxon>
        <taxon>Acereae</taxon>
        <taxon>Acer</taxon>
    </lineage>
</organism>
<dbReference type="Proteomes" id="UP001168877">
    <property type="component" value="Unassembled WGS sequence"/>
</dbReference>
<dbReference type="EMBL" id="JAUESC010000381">
    <property type="protein sequence ID" value="KAK0590296.1"/>
    <property type="molecule type" value="Genomic_DNA"/>
</dbReference>
<dbReference type="InterPro" id="IPR027417">
    <property type="entry name" value="P-loop_NTPase"/>
</dbReference>